<keyword evidence="4 8" id="KW-0249">Electron transport</keyword>
<evidence type="ECO:0000256" key="5">
    <source>
        <dbReference type="ARBA" id="ARBA00023004"/>
    </source>
</evidence>
<dbReference type="PANTHER" id="PTHR36923">
    <property type="entry name" value="FERREDOXIN"/>
    <property type="match status" value="1"/>
</dbReference>
<dbReference type="SUPFAM" id="SSF54862">
    <property type="entry name" value="4Fe-4S ferredoxins"/>
    <property type="match status" value="1"/>
</dbReference>
<organism evidence="9 10">
    <name type="scientific">Nocardia speluncae</name>
    <dbReference type="NCBI Taxonomy" id="419477"/>
    <lineage>
        <taxon>Bacteria</taxon>
        <taxon>Bacillati</taxon>
        <taxon>Actinomycetota</taxon>
        <taxon>Actinomycetes</taxon>
        <taxon>Mycobacteriales</taxon>
        <taxon>Nocardiaceae</taxon>
        <taxon>Nocardia</taxon>
    </lineage>
</organism>
<reference evidence="9 10" key="1">
    <citation type="submission" date="2020-04" db="EMBL/GenBank/DDBJ databases">
        <title>MicrobeNet Type strains.</title>
        <authorList>
            <person name="Nicholson A.C."/>
        </authorList>
    </citation>
    <scope>NUCLEOTIDE SEQUENCE [LARGE SCALE GENOMIC DNA]</scope>
    <source>
        <strain evidence="9 10">DSM 45078</strain>
    </source>
</reference>
<accession>A0A846X8Z4</accession>
<evidence type="ECO:0000256" key="4">
    <source>
        <dbReference type="ARBA" id="ARBA00022982"/>
    </source>
</evidence>
<dbReference type="GO" id="GO:0051538">
    <property type="term" value="F:3 iron, 4 sulfur cluster binding"/>
    <property type="evidence" value="ECO:0007669"/>
    <property type="project" value="UniProtKB-KW"/>
</dbReference>
<comment type="caution">
    <text evidence="9">The sequence shown here is derived from an EMBL/GenBank/DDBJ whole genome shotgun (WGS) entry which is preliminary data.</text>
</comment>
<keyword evidence="5 8" id="KW-0408">Iron</keyword>
<protein>
    <recommendedName>
        <fullName evidence="8">Ferredoxin</fullName>
    </recommendedName>
</protein>
<sequence>MEIEINRPKCAGHAICTILAPDVFDLDDEGKAVVLPTAAQVPGAEIRDAADACPALAIKLTAGV</sequence>
<dbReference type="PANTHER" id="PTHR36923:SF3">
    <property type="entry name" value="FERREDOXIN"/>
    <property type="match status" value="1"/>
</dbReference>
<keyword evidence="6 8" id="KW-0411">Iron-sulfur</keyword>
<evidence type="ECO:0000256" key="2">
    <source>
        <dbReference type="ARBA" id="ARBA00022448"/>
    </source>
</evidence>
<keyword evidence="10" id="KW-1185">Reference proteome</keyword>
<dbReference type="GO" id="GO:0005506">
    <property type="term" value="F:iron ion binding"/>
    <property type="evidence" value="ECO:0007669"/>
    <property type="project" value="UniProtKB-UniRule"/>
</dbReference>
<proteinExistence type="predicted"/>
<dbReference type="PRINTS" id="PR00352">
    <property type="entry name" value="3FE4SFRDOXIN"/>
</dbReference>
<evidence type="ECO:0000256" key="6">
    <source>
        <dbReference type="ARBA" id="ARBA00023014"/>
    </source>
</evidence>
<dbReference type="InterPro" id="IPR001080">
    <property type="entry name" value="3Fe4S_ferredoxin"/>
</dbReference>
<evidence type="ECO:0000313" key="9">
    <source>
        <dbReference type="EMBL" id="NKY32458.1"/>
    </source>
</evidence>
<evidence type="ECO:0000313" key="10">
    <source>
        <dbReference type="Proteomes" id="UP000565715"/>
    </source>
</evidence>
<keyword evidence="3 8" id="KW-0479">Metal-binding</keyword>
<evidence type="ECO:0000256" key="3">
    <source>
        <dbReference type="ARBA" id="ARBA00022723"/>
    </source>
</evidence>
<dbReference type="GO" id="GO:0009055">
    <property type="term" value="F:electron transfer activity"/>
    <property type="evidence" value="ECO:0007669"/>
    <property type="project" value="UniProtKB-UniRule"/>
</dbReference>
<evidence type="ECO:0000256" key="1">
    <source>
        <dbReference type="ARBA" id="ARBA00001927"/>
    </source>
</evidence>
<gene>
    <name evidence="9" type="ORF">HGA13_05125</name>
</gene>
<dbReference type="Pfam" id="PF13459">
    <property type="entry name" value="Fer4_15"/>
    <property type="match status" value="1"/>
</dbReference>
<keyword evidence="7" id="KW-0003">3Fe-4S</keyword>
<comment type="function">
    <text evidence="8">Ferredoxins are iron-sulfur proteins that transfer electrons in a wide variety of metabolic reactions.</text>
</comment>
<dbReference type="Proteomes" id="UP000565715">
    <property type="component" value="Unassembled WGS sequence"/>
</dbReference>
<dbReference type="RefSeq" id="WP_068036748.1">
    <property type="nucleotide sequence ID" value="NZ_JAAXOO010000001.1"/>
</dbReference>
<dbReference type="EMBL" id="JAAXOO010000001">
    <property type="protein sequence ID" value="NKY32458.1"/>
    <property type="molecule type" value="Genomic_DNA"/>
</dbReference>
<evidence type="ECO:0000256" key="8">
    <source>
        <dbReference type="RuleBase" id="RU368020"/>
    </source>
</evidence>
<dbReference type="InterPro" id="IPR051269">
    <property type="entry name" value="Fe-S_cluster_ET"/>
</dbReference>
<dbReference type="Gene3D" id="3.30.70.20">
    <property type="match status" value="1"/>
</dbReference>
<name>A0A846X8Z4_9NOCA</name>
<dbReference type="AlphaFoldDB" id="A0A846X8Z4"/>
<comment type="cofactor">
    <cofactor evidence="1">
        <name>[3Fe-4S] cluster</name>
        <dbReference type="ChEBI" id="CHEBI:21137"/>
    </cofactor>
</comment>
<evidence type="ECO:0000256" key="7">
    <source>
        <dbReference type="ARBA" id="ARBA00023291"/>
    </source>
</evidence>
<keyword evidence="2 8" id="KW-0813">Transport</keyword>